<dbReference type="OrthoDB" id="7958481at2"/>
<dbReference type="GO" id="GO:0016787">
    <property type="term" value="F:hydrolase activity"/>
    <property type="evidence" value="ECO:0007669"/>
    <property type="project" value="UniProtKB-KW"/>
</dbReference>
<dbReference type="Proteomes" id="UP000027180">
    <property type="component" value="Chromosome"/>
</dbReference>
<proteinExistence type="predicted"/>
<accession>A0A060HVY9</accession>
<dbReference type="AlphaFoldDB" id="A0A060HVY9"/>
<dbReference type="RefSeq" id="WP_009995021.1">
    <property type="nucleotide sequence ID" value="NZ_CP006986.1"/>
</dbReference>
<evidence type="ECO:0000259" key="1">
    <source>
        <dbReference type="Pfam" id="PF00561"/>
    </source>
</evidence>
<dbReference type="Gene3D" id="3.40.50.1820">
    <property type="entry name" value="alpha/beta hydrolase"/>
    <property type="match status" value="1"/>
</dbReference>
<reference evidence="2 3" key="1">
    <citation type="submission" date="2013-12" db="EMBL/GenBank/DDBJ databases">
        <title>Complete genome sequence of Rhizobium etli bv. mimosae IE4771.</title>
        <authorList>
            <person name="Bustos P."/>
            <person name="Santamaria R.I."/>
            <person name="Lozano L."/>
            <person name="Ormeno-Orrillo E."/>
            <person name="Rogel M.A."/>
            <person name="Romero D."/>
            <person name="Cevallos M.A."/>
            <person name="Martinez-Romero E."/>
            <person name="Gonzalez V."/>
        </authorList>
    </citation>
    <scope>NUCLEOTIDE SEQUENCE [LARGE SCALE GENOMIC DNA]</scope>
    <source>
        <strain evidence="2 3">IE4771</strain>
    </source>
</reference>
<evidence type="ECO:0000313" key="2">
    <source>
        <dbReference type="EMBL" id="AIC25659.1"/>
    </source>
</evidence>
<dbReference type="InterPro" id="IPR050471">
    <property type="entry name" value="AB_hydrolase"/>
</dbReference>
<dbReference type="KEGG" id="rei:IE4771_CH00498"/>
<name>A0A060HVY9_RHIET</name>
<evidence type="ECO:0000313" key="3">
    <source>
        <dbReference type="Proteomes" id="UP000027180"/>
    </source>
</evidence>
<dbReference type="EMBL" id="CP006986">
    <property type="protein sequence ID" value="AIC25659.1"/>
    <property type="molecule type" value="Genomic_DNA"/>
</dbReference>
<dbReference type="InterPro" id="IPR029058">
    <property type="entry name" value="AB_hydrolase_fold"/>
</dbReference>
<dbReference type="SUPFAM" id="SSF53474">
    <property type="entry name" value="alpha/beta-Hydrolases"/>
    <property type="match status" value="1"/>
</dbReference>
<gene>
    <name evidence="2" type="ORF">IE4771_CH00498</name>
</gene>
<dbReference type="PANTHER" id="PTHR43433">
    <property type="entry name" value="HYDROLASE, ALPHA/BETA FOLD FAMILY PROTEIN"/>
    <property type="match status" value="1"/>
</dbReference>
<dbReference type="HOGENOM" id="CLU_020336_4_0_5"/>
<dbReference type="PANTHER" id="PTHR43433:SF5">
    <property type="entry name" value="AB HYDROLASE-1 DOMAIN-CONTAINING PROTEIN"/>
    <property type="match status" value="1"/>
</dbReference>
<dbReference type="Pfam" id="PF00561">
    <property type="entry name" value="Abhydrolase_1"/>
    <property type="match status" value="1"/>
</dbReference>
<keyword evidence="2" id="KW-0378">Hydrolase</keyword>
<sequence length="287" mass="30744">MKTSISYLRSATCYAEAPNLWINVGGTPFVYRDLGPQGGVPIILLNHWGAVLDNFDPGLVDGLAAKHHVIATNYRGIGASGGTAPLTIDEMARDAIALIRALGFQKVDLLGFSLGGFVAQDIALKAPNLVRKLILTGTGPAGGTGIEKVGAVSWPLIIKALLTLRDPKTYLFFTSTTNGRRAAKAFLNRLKERKAGRDKGPTPRAFLRQLKAIKAWGRQAPQDLGRINIPVLIANGDNDIMVPTINSTDMARRIPGAQLVIYQDAGHGGIFQNHADFVPKALSFLGT</sequence>
<dbReference type="PRINTS" id="PR00111">
    <property type="entry name" value="ABHYDROLASE"/>
</dbReference>
<dbReference type="InterPro" id="IPR000073">
    <property type="entry name" value="AB_hydrolase_1"/>
</dbReference>
<organism evidence="2 3">
    <name type="scientific">Rhizobium etli bv. mimosae str. IE4771</name>
    <dbReference type="NCBI Taxonomy" id="1432050"/>
    <lineage>
        <taxon>Bacteria</taxon>
        <taxon>Pseudomonadati</taxon>
        <taxon>Pseudomonadota</taxon>
        <taxon>Alphaproteobacteria</taxon>
        <taxon>Hyphomicrobiales</taxon>
        <taxon>Rhizobiaceae</taxon>
        <taxon>Rhizobium/Agrobacterium group</taxon>
        <taxon>Rhizobium</taxon>
    </lineage>
</organism>
<protein>
    <submittedName>
        <fullName evidence="2">Alpha/beta hydrolase family protein</fullName>
    </submittedName>
</protein>
<feature type="domain" description="AB hydrolase-1" evidence="1">
    <location>
        <begin position="41"/>
        <end position="272"/>
    </location>
</feature>